<proteinExistence type="predicted"/>
<gene>
    <name evidence="2" type="ORF">SAM23877_2757</name>
</gene>
<reference evidence="3" key="1">
    <citation type="journal article" date="2015" name="J. Biotechnol.">
        <title>Complete genome sequence of Streptomyces ambofaciens ATCC 23877, the spiramycin producer.</title>
        <authorList>
            <person name="Thibessard A."/>
            <person name="Haas D."/>
            <person name="Gerbaud C."/>
            <person name="Aigle B."/>
            <person name="Lautru S."/>
            <person name="Pernodet J.L."/>
            <person name="Leblond P."/>
        </authorList>
    </citation>
    <scope>NUCLEOTIDE SEQUENCE [LARGE SCALE GENOMIC DNA]</scope>
    <source>
        <strain evidence="3">ATCC 23877 / 3486 / DSM 40053 / JCM 4204 / NBRC 12836 / NRRL B-2516</strain>
    </source>
</reference>
<evidence type="ECO:0000313" key="3">
    <source>
        <dbReference type="Proteomes" id="UP000061018"/>
    </source>
</evidence>
<dbReference type="Proteomes" id="UP000061018">
    <property type="component" value="Chromosome"/>
</dbReference>
<accession>A0A0K2ASA4</accession>
<feature type="region of interest" description="Disordered" evidence="1">
    <location>
        <begin position="1"/>
        <end position="43"/>
    </location>
</feature>
<protein>
    <submittedName>
        <fullName evidence="2">Uncharacterized protein</fullName>
    </submittedName>
</protein>
<sequence>MGQCRRAAARRDAGTSGAGPVRAGSRRSCFAPARAKRPSRAGGVRWGTRTACAVPGPGGQVVRAIAFPFVPVVHVVPVIPVMPGAPVVTAPAVVPRRPPPSRRCVSPGF</sequence>
<name>A0A0K2ASA4_STRA7</name>
<evidence type="ECO:0000313" key="2">
    <source>
        <dbReference type="EMBL" id="AKZ55806.1"/>
    </source>
</evidence>
<dbReference type="KEGG" id="samb:SAM23877_2757"/>
<dbReference type="EMBL" id="CP012382">
    <property type="protein sequence ID" value="AKZ55806.1"/>
    <property type="molecule type" value="Genomic_DNA"/>
</dbReference>
<organism evidence="2 3">
    <name type="scientific">Streptomyces ambofaciens (strain ATCC 23877 / 3486 / DSM 40053 / JCM 4204 / NBRC 12836 / NRRL B-2516)</name>
    <dbReference type="NCBI Taxonomy" id="278992"/>
    <lineage>
        <taxon>Bacteria</taxon>
        <taxon>Bacillati</taxon>
        <taxon>Actinomycetota</taxon>
        <taxon>Actinomycetes</taxon>
        <taxon>Kitasatosporales</taxon>
        <taxon>Streptomycetaceae</taxon>
        <taxon>Streptomyces</taxon>
    </lineage>
</organism>
<dbReference type="AlphaFoldDB" id="A0A0K2ASA4"/>
<evidence type="ECO:0000256" key="1">
    <source>
        <dbReference type="SAM" id="MobiDB-lite"/>
    </source>
</evidence>